<evidence type="ECO:0000313" key="3">
    <source>
        <dbReference type="EMBL" id="SZX61692.1"/>
    </source>
</evidence>
<evidence type="ECO:0000313" key="4">
    <source>
        <dbReference type="Proteomes" id="UP000256970"/>
    </source>
</evidence>
<feature type="region of interest" description="Disordered" evidence="1">
    <location>
        <begin position="21"/>
        <end position="44"/>
    </location>
</feature>
<feature type="region of interest" description="Disordered" evidence="1">
    <location>
        <begin position="103"/>
        <end position="131"/>
    </location>
</feature>
<dbReference type="InterPro" id="IPR006816">
    <property type="entry name" value="ELMO_dom"/>
</dbReference>
<gene>
    <name evidence="3" type="ORF">BQ4739_LOCUS2191</name>
</gene>
<feature type="compositionally biased region" description="Basic and acidic residues" evidence="1">
    <location>
        <begin position="234"/>
        <end position="243"/>
    </location>
</feature>
<keyword evidence="4" id="KW-1185">Reference proteome</keyword>
<feature type="domain" description="ELMO" evidence="2">
    <location>
        <begin position="592"/>
        <end position="750"/>
    </location>
</feature>
<feature type="region of interest" description="Disordered" evidence="1">
    <location>
        <begin position="268"/>
        <end position="289"/>
    </location>
</feature>
<dbReference type="EMBL" id="FNXT01000167">
    <property type="protein sequence ID" value="SZX61692.1"/>
    <property type="molecule type" value="Genomic_DNA"/>
</dbReference>
<dbReference type="InterPro" id="IPR050868">
    <property type="entry name" value="ELMO_domain-containing"/>
</dbReference>
<evidence type="ECO:0000256" key="1">
    <source>
        <dbReference type="SAM" id="MobiDB-lite"/>
    </source>
</evidence>
<dbReference type="Proteomes" id="UP000256970">
    <property type="component" value="Unassembled WGS sequence"/>
</dbReference>
<sequence length="768" mass="79129">MTNSLTSINLGSFPLDGASFDLDLSPTGSGSQPSTPPRHHRTPSLLEGAASSICGNSSSSSGSGSCSLNASLSGQEATAGDIAAAWGSLQCCSSDGGASSMSYGSANGSSGSLPGNSSSSSSSGTSGLRQPAGGHLGLMSLDLPDSACMLPFECCFLENSVDEAAAAPTPHTPQVASMFEGEGLKAASARCSSNAPSNSSSSSLAPHHSGFAADEFDFLDVMPPAGSSSSSTHQQHDVHHPEYQEESWAAAQFPSLLNRRTLSAVMEADNEGLDEESEEQQQQQQEDATVVLPQSLQQHACSLQVADCAGVSNAGSVDSSAAAVDASEVELQLHSSDMQSASCSCSSSSAQRWQEATLCLQQQQQQQQQNNTCHSELSQEQQQQQQVAVLSEATAAAEAESLLTEQGSVASSGSIEAAVQLRVSPKGSAADKAAGDKRAAADEAAAAGVVAAGAAADEAAAALPAAEEDEWEAANRQRLAELQQQDSTSAAAAAAAAGCIVAYPAAEASLLATDLRSHRASVLQSLPKQRSWLSRRLAQLLACGACGAAAAADVACGGGGAELAAADGSAAHEEVVLLLSLAKTGLNDASEVHTRILQAVYCAFTGQPGPVPRFGQHWGAIGFQGDDPATDLRGVGMLGLLQLLYLHHHSPAAAQKLYQLSISARQEFPLAVVSLNISRWALVALRGGALARHARRFGSHLAAANCFYCGAFCEFHARWVQGKTMREAGFVLKQLEEYSAQHPARLMRLAAAPEQAMAAAERHARPPP</sequence>
<organism evidence="3 4">
    <name type="scientific">Tetradesmus obliquus</name>
    <name type="common">Green alga</name>
    <name type="synonym">Acutodesmus obliquus</name>
    <dbReference type="NCBI Taxonomy" id="3088"/>
    <lineage>
        <taxon>Eukaryota</taxon>
        <taxon>Viridiplantae</taxon>
        <taxon>Chlorophyta</taxon>
        <taxon>core chlorophytes</taxon>
        <taxon>Chlorophyceae</taxon>
        <taxon>CS clade</taxon>
        <taxon>Sphaeropleales</taxon>
        <taxon>Scenedesmaceae</taxon>
        <taxon>Tetradesmus</taxon>
    </lineage>
</organism>
<dbReference type="PANTHER" id="PTHR12771:SF2">
    <property type="entry name" value="ELMO DOMAIN-CONTAINING PROTEIN 3"/>
    <property type="match status" value="1"/>
</dbReference>
<evidence type="ECO:0000259" key="2">
    <source>
        <dbReference type="PROSITE" id="PS51335"/>
    </source>
</evidence>
<reference evidence="3 4" key="1">
    <citation type="submission" date="2016-10" db="EMBL/GenBank/DDBJ databases">
        <authorList>
            <person name="Cai Z."/>
        </authorList>
    </citation>
    <scope>NUCLEOTIDE SEQUENCE [LARGE SCALE GENOMIC DNA]</scope>
</reference>
<dbReference type="AlphaFoldDB" id="A0A383VAA6"/>
<dbReference type="PROSITE" id="PS51335">
    <property type="entry name" value="ELMO"/>
    <property type="match status" value="1"/>
</dbReference>
<dbReference type="Pfam" id="PF04727">
    <property type="entry name" value="ELMO_CED12"/>
    <property type="match status" value="1"/>
</dbReference>
<protein>
    <recommendedName>
        <fullName evidence="2">ELMO domain-containing protein</fullName>
    </recommendedName>
</protein>
<accession>A0A383VAA6</accession>
<proteinExistence type="predicted"/>
<feature type="compositionally biased region" description="Acidic residues" evidence="1">
    <location>
        <begin position="268"/>
        <end position="279"/>
    </location>
</feature>
<feature type="region of interest" description="Disordered" evidence="1">
    <location>
        <begin position="222"/>
        <end position="243"/>
    </location>
</feature>
<name>A0A383VAA6_TETOB</name>
<feature type="compositionally biased region" description="Low complexity" evidence="1">
    <location>
        <begin position="103"/>
        <end position="127"/>
    </location>
</feature>
<dbReference type="PANTHER" id="PTHR12771">
    <property type="entry name" value="ENGULFMENT AND CELL MOTILITY"/>
    <property type="match status" value="1"/>
</dbReference>